<dbReference type="GO" id="GO:0046872">
    <property type="term" value="F:metal ion binding"/>
    <property type="evidence" value="ECO:0007669"/>
    <property type="project" value="UniProtKB-KW"/>
</dbReference>
<accession>A0A1I0C4M8</accession>
<dbReference type="Gene3D" id="3.20.20.80">
    <property type="entry name" value="Glycosidases"/>
    <property type="match status" value="1"/>
</dbReference>
<keyword evidence="3 5" id="KW-0732">Signal</keyword>
<dbReference type="InterPro" id="IPR006047">
    <property type="entry name" value="GH13_cat_dom"/>
</dbReference>
<evidence type="ECO:0000256" key="1">
    <source>
        <dbReference type="ARBA" id="ARBA00001913"/>
    </source>
</evidence>
<evidence type="ECO:0000313" key="7">
    <source>
        <dbReference type="EMBL" id="SET14398.1"/>
    </source>
</evidence>
<gene>
    <name evidence="7" type="ORF">SAMN05216389_10630</name>
</gene>
<dbReference type="OrthoDB" id="9805159at2"/>
<dbReference type="GO" id="GO:0005975">
    <property type="term" value="P:carbohydrate metabolic process"/>
    <property type="evidence" value="ECO:0007669"/>
    <property type="project" value="InterPro"/>
</dbReference>
<keyword evidence="4" id="KW-0472">Membrane</keyword>
<dbReference type="STRING" id="930131.SAMN05216389_10630"/>
<evidence type="ECO:0000313" key="8">
    <source>
        <dbReference type="Proteomes" id="UP000198618"/>
    </source>
</evidence>
<dbReference type="Pfam" id="PF22026">
    <property type="entry name" value="Alpha-amylase_C_2"/>
    <property type="match status" value="1"/>
</dbReference>
<dbReference type="SMART" id="SM00642">
    <property type="entry name" value="Aamy"/>
    <property type="match status" value="1"/>
</dbReference>
<feature type="signal peptide" evidence="5">
    <location>
        <begin position="1"/>
        <end position="24"/>
    </location>
</feature>
<dbReference type="Proteomes" id="UP000198618">
    <property type="component" value="Unassembled WGS sequence"/>
</dbReference>
<dbReference type="RefSeq" id="WP_090868632.1">
    <property type="nucleotide sequence ID" value="NZ_FOHE01000006.1"/>
</dbReference>
<keyword evidence="8" id="KW-1185">Reference proteome</keyword>
<dbReference type="PANTHER" id="PTHR10357">
    <property type="entry name" value="ALPHA-AMYLASE FAMILY MEMBER"/>
    <property type="match status" value="1"/>
</dbReference>
<reference evidence="7 8" key="1">
    <citation type="submission" date="2016-10" db="EMBL/GenBank/DDBJ databases">
        <authorList>
            <person name="de Groot N.N."/>
        </authorList>
    </citation>
    <scope>NUCLEOTIDE SEQUENCE [LARGE SCALE GENOMIC DNA]</scope>
    <source>
        <strain evidence="7 8">IBRC-M 10780</strain>
    </source>
</reference>
<dbReference type="InterPro" id="IPR054174">
    <property type="entry name" value="Alpha-amylase-like_C"/>
</dbReference>
<dbReference type="PANTHER" id="PTHR10357:SF215">
    <property type="entry name" value="ALPHA-AMYLASE 1"/>
    <property type="match status" value="1"/>
</dbReference>
<proteinExistence type="predicted"/>
<dbReference type="InterPro" id="IPR017853">
    <property type="entry name" value="GH"/>
</dbReference>
<dbReference type="AlphaFoldDB" id="A0A1I0C4M8"/>
<evidence type="ECO:0000256" key="3">
    <source>
        <dbReference type="ARBA" id="ARBA00022729"/>
    </source>
</evidence>
<dbReference type="SUPFAM" id="SSF51011">
    <property type="entry name" value="Glycosyl hydrolase domain"/>
    <property type="match status" value="1"/>
</dbReference>
<feature type="chain" id="PRO_5011692361" evidence="5">
    <location>
        <begin position="25"/>
        <end position="499"/>
    </location>
</feature>
<dbReference type="EMBL" id="FOHE01000006">
    <property type="protein sequence ID" value="SET14398.1"/>
    <property type="molecule type" value="Genomic_DNA"/>
</dbReference>
<evidence type="ECO:0000259" key="6">
    <source>
        <dbReference type="SMART" id="SM00642"/>
    </source>
</evidence>
<evidence type="ECO:0000256" key="4">
    <source>
        <dbReference type="SAM" id="Phobius"/>
    </source>
</evidence>
<sequence>MKKIMLLLTAILSIYIQSSEQVSAEETDINGEIIYEIFVDRFNNGNHALTEQVDLEDPYAYHGGDLEGITRKLDDLKQLGFTTISLSPIFANAPDGYHGYWIEDFYEVEEQFGTLEDLQTLVEEAHDRDMKIVLEFVPNYVAKTSPLVSDPEKSDWFYDNEPIPTGANTWEDNVVRLNQEHPEVEALLMDVADYWIEEANIDGLKLHAADQSSPAFLDTFTTHIKTNNPDFYIIADLLTDNDAKHVFTNPNIDIVENKPLYEAMTNVFSTVDNPTSELYEVWENETPKNGFVYVDNAFTDRFTQLFSVNGRNSLTVWQLALTYMLTSPGVPAVYQGSEIPMLGEFPDSQRLVDFNSGEPDLKEFMERITSLRQEFPVMKYGDYQLVATDQGMSVFKRTYQDETMYIAINNDSESRAVSIEMDSGYQLRGLLGDNIAREQDNGKYKVGIPRESAEVYVIENDTGLNWGFISPMIVVFLLFVFGIFYLTRKQKKNNQTGKY</sequence>
<organism evidence="7 8">
    <name type="scientific">Oceanobacillus limi</name>
    <dbReference type="NCBI Taxonomy" id="930131"/>
    <lineage>
        <taxon>Bacteria</taxon>
        <taxon>Bacillati</taxon>
        <taxon>Bacillota</taxon>
        <taxon>Bacilli</taxon>
        <taxon>Bacillales</taxon>
        <taxon>Bacillaceae</taxon>
        <taxon>Oceanobacillus</taxon>
    </lineage>
</organism>
<dbReference type="Pfam" id="PF00128">
    <property type="entry name" value="Alpha-amylase"/>
    <property type="match status" value="1"/>
</dbReference>
<dbReference type="SUPFAM" id="SSF51445">
    <property type="entry name" value="(Trans)glycosidases"/>
    <property type="match status" value="1"/>
</dbReference>
<feature type="transmembrane region" description="Helical" evidence="4">
    <location>
        <begin position="466"/>
        <end position="486"/>
    </location>
</feature>
<keyword evidence="4" id="KW-1133">Transmembrane helix</keyword>
<keyword evidence="2" id="KW-0479">Metal-binding</keyword>
<comment type="cofactor">
    <cofactor evidence="1">
        <name>Ca(2+)</name>
        <dbReference type="ChEBI" id="CHEBI:29108"/>
    </cofactor>
</comment>
<protein>
    <submittedName>
        <fullName evidence="7">Alpha-amylase</fullName>
    </submittedName>
</protein>
<evidence type="ECO:0000256" key="5">
    <source>
        <dbReference type="SAM" id="SignalP"/>
    </source>
</evidence>
<evidence type="ECO:0000256" key="2">
    <source>
        <dbReference type="ARBA" id="ARBA00022723"/>
    </source>
</evidence>
<feature type="domain" description="Glycosyl hydrolase family 13 catalytic" evidence="6">
    <location>
        <begin position="36"/>
        <end position="372"/>
    </location>
</feature>
<keyword evidence="4" id="KW-0812">Transmembrane</keyword>
<dbReference type="InterPro" id="IPR013780">
    <property type="entry name" value="Glyco_hydro_b"/>
</dbReference>
<dbReference type="Gene3D" id="2.60.40.1180">
    <property type="entry name" value="Golgi alpha-mannosidase II"/>
    <property type="match status" value="1"/>
</dbReference>
<name>A0A1I0C4M8_9BACI</name>